<dbReference type="STRING" id="1660074.CVIC8964_0277"/>
<evidence type="ECO:0000259" key="1">
    <source>
        <dbReference type="Pfam" id="PF13649"/>
    </source>
</evidence>
<dbReference type="SUPFAM" id="SSF53335">
    <property type="entry name" value="S-adenosyl-L-methionine-dependent methyltransferases"/>
    <property type="match status" value="1"/>
</dbReference>
<keyword evidence="2" id="KW-0808">Transferase</keyword>
<reference evidence="2 3" key="1">
    <citation type="journal article" date="2017" name="Genome Biol. Evol.">
        <title>Comparative Genomic Analysis Identifies a Campylobacter Clade Deficient in Selenium Metabolism.</title>
        <authorList>
            <person name="Miller W.G."/>
            <person name="Yee E."/>
            <person name="Lopes B.S."/>
            <person name="Chapman M.H."/>
            <person name="Huynh S."/>
            <person name="Bono J.L."/>
            <person name="Parker C.T."/>
            <person name="Strachan N.J.C."/>
            <person name="Forbes K.J."/>
        </authorList>
    </citation>
    <scope>NUCLEOTIDE SEQUENCE [LARGE SCALE GENOMIC DNA]</scope>
    <source>
        <strain evidence="2 3">RM8964</strain>
    </source>
</reference>
<dbReference type="InterPro" id="IPR041698">
    <property type="entry name" value="Methyltransf_25"/>
</dbReference>
<dbReference type="CDD" id="cd02440">
    <property type="entry name" value="AdoMet_MTases"/>
    <property type="match status" value="1"/>
</dbReference>
<dbReference type="Pfam" id="PF13649">
    <property type="entry name" value="Methyltransf_25"/>
    <property type="match status" value="1"/>
</dbReference>
<feature type="domain" description="Methyltransferase" evidence="1">
    <location>
        <begin position="41"/>
        <end position="136"/>
    </location>
</feature>
<accession>A0A1X9SZL8</accession>
<dbReference type="InterPro" id="IPR029063">
    <property type="entry name" value="SAM-dependent_MTases_sf"/>
</dbReference>
<dbReference type="AlphaFoldDB" id="A0A1X9SZL8"/>
<dbReference type="EMBL" id="CP018791">
    <property type="protein sequence ID" value="ARR01714.1"/>
    <property type="molecule type" value="Genomic_DNA"/>
</dbReference>
<dbReference type="Gene3D" id="3.40.50.150">
    <property type="entry name" value="Vaccinia Virus protein VP39"/>
    <property type="match status" value="1"/>
</dbReference>
<dbReference type="Proteomes" id="UP000194265">
    <property type="component" value="Chromosome"/>
</dbReference>
<gene>
    <name evidence="2" type="ORF">CVIC8964_0277</name>
</gene>
<dbReference type="GO" id="GO:0008168">
    <property type="term" value="F:methyltransferase activity"/>
    <property type="evidence" value="ECO:0007669"/>
    <property type="project" value="UniProtKB-KW"/>
</dbReference>
<keyword evidence="2" id="KW-0489">Methyltransferase</keyword>
<proteinExistence type="predicted"/>
<dbReference type="GO" id="GO:0032259">
    <property type="term" value="P:methylation"/>
    <property type="evidence" value="ECO:0007669"/>
    <property type="project" value="UniProtKB-KW"/>
</dbReference>
<organism evidence="2 3">
    <name type="scientific">Campylobacter vicugnae</name>
    <dbReference type="NCBI Taxonomy" id="1660076"/>
    <lineage>
        <taxon>Bacteria</taxon>
        <taxon>Pseudomonadati</taxon>
        <taxon>Campylobacterota</taxon>
        <taxon>Epsilonproteobacteria</taxon>
        <taxon>Campylobacterales</taxon>
        <taxon>Campylobacteraceae</taxon>
        <taxon>Campylobacter</taxon>
    </lineage>
</organism>
<evidence type="ECO:0000313" key="2">
    <source>
        <dbReference type="EMBL" id="ARR01714.1"/>
    </source>
</evidence>
<dbReference type="RefSeq" id="WP_086246933.1">
    <property type="nucleotide sequence ID" value="NZ_CP018791.1"/>
</dbReference>
<dbReference type="OrthoDB" id="9804312at2"/>
<protein>
    <submittedName>
        <fullName evidence="2">SAM-dependent methyltransferase</fullName>
    </submittedName>
</protein>
<name>A0A1X9SZL8_9BACT</name>
<sequence length="223" mass="25462">MGFSKDWDEIYTSNKQLSIWPWDEVIALTHRHCNIKKELIVLELGCGAGANIPFFQSIKANYYAIEGSQTIVKRLQNSFNDSKINITCGDFTKDFEFDEIIGKVDLIIDRSSVTHNTTKSIQNVIKMALKALKPGGKYMAFDWFDINSDAYKNDEKIEIDSNTFVFKNGYFAGLGNVHFSDENHIKELFSDFKIDYLINNIKNQLLPTPKLNSSFTFVATKSL</sequence>
<evidence type="ECO:0000313" key="3">
    <source>
        <dbReference type="Proteomes" id="UP000194265"/>
    </source>
</evidence>